<feature type="domain" description="Phenol hydroxylase-like C-terminal dimerisation" evidence="6">
    <location>
        <begin position="428"/>
        <end position="611"/>
    </location>
</feature>
<evidence type="ECO:0000256" key="3">
    <source>
        <dbReference type="ARBA" id="ARBA00022827"/>
    </source>
</evidence>
<dbReference type="InterPro" id="IPR036188">
    <property type="entry name" value="FAD/NAD-bd_sf"/>
</dbReference>
<evidence type="ECO:0008006" key="9">
    <source>
        <dbReference type="Google" id="ProtNLM"/>
    </source>
</evidence>
<keyword evidence="8" id="KW-1185">Reference proteome</keyword>
<organism evidence="7 8">
    <name type="scientific">Botryobasidium botryosum (strain FD-172 SS1)</name>
    <dbReference type="NCBI Taxonomy" id="930990"/>
    <lineage>
        <taxon>Eukaryota</taxon>
        <taxon>Fungi</taxon>
        <taxon>Dikarya</taxon>
        <taxon>Basidiomycota</taxon>
        <taxon>Agaricomycotina</taxon>
        <taxon>Agaricomycetes</taxon>
        <taxon>Cantharellales</taxon>
        <taxon>Botryobasidiaceae</taxon>
        <taxon>Botryobasidium</taxon>
    </lineage>
</organism>
<evidence type="ECO:0000256" key="4">
    <source>
        <dbReference type="ARBA" id="ARBA00023002"/>
    </source>
</evidence>
<dbReference type="EMBL" id="KL198019">
    <property type="protein sequence ID" value="KDQ19527.1"/>
    <property type="molecule type" value="Genomic_DNA"/>
</dbReference>
<accession>A0A067N5W3</accession>
<dbReference type="PRINTS" id="PR00420">
    <property type="entry name" value="RNGMNOXGNASE"/>
</dbReference>
<dbReference type="PANTHER" id="PTHR43004">
    <property type="entry name" value="TRK SYSTEM POTASSIUM UPTAKE PROTEIN"/>
    <property type="match status" value="1"/>
</dbReference>
<comment type="similarity">
    <text evidence="1">Belongs to the PheA/TfdB FAD monooxygenase family.</text>
</comment>
<dbReference type="InterPro" id="IPR036249">
    <property type="entry name" value="Thioredoxin-like_sf"/>
</dbReference>
<protein>
    <recommendedName>
        <fullName evidence="9">FAD-binding domain-containing protein</fullName>
    </recommendedName>
</protein>
<dbReference type="Pfam" id="PF07976">
    <property type="entry name" value="Phe_hydrox_dim"/>
    <property type="match status" value="1"/>
</dbReference>
<evidence type="ECO:0000256" key="1">
    <source>
        <dbReference type="ARBA" id="ARBA00007801"/>
    </source>
</evidence>
<dbReference type="InterPro" id="IPR002938">
    <property type="entry name" value="FAD-bd"/>
</dbReference>
<dbReference type="OrthoDB" id="1716816at2759"/>
<dbReference type="InterPro" id="IPR038220">
    <property type="entry name" value="PHOX_C_sf"/>
</dbReference>
<evidence type="ECO:0000313" key="8">
    <source>
        <dbReference type="Proteomes" id="UP000027195"/>
    </source>
</evidence>
<feature type="domain" description="FAD-binding" evidence="5">
    <location>
        <begin position="9"/>
        <end position="387"/>
    </location>
</feature>
<dbReference type="Pfam" id="PF01494">
    <property type="entry name" value="FAD_binding_3"/>
    <property type="match status" value="1"/>
</dbReference>
<dbReference type="Gene3D" id="3.40.30.20">
    <property type="match status" value="1"/>
</dbReference>
<dbReference type="Gene3D" id="3.30.9.10">
    <property type="entry name" value="D-Amino Acid Oxidase, subunit A, domain 2"/>
    <property type="match status" value="1"/>
</dbReference>
<dbReference type="AlphaFoldDB" id="A0A067N5W3"/>
<keyword evidence="4" id="KW-0560">Oxidoreductase</keyword>
<dbReference type="SUPFAM" id="SSF54373">
    <property type="entry name" value="FAD-linked reductases, C-terminal domain"/>
    <property type="match status" value="1"/>
</dbReference>
<name>A0A067N5W3_BOTB1</name>
<dbReference type="InterPro" id="IPR012941">
    <property type="entry name" value="Phe_hydrox_C_dim_dom"/>
</dbReference>
<dbReference type="GO" id="GO:0071949">
    <property type="term" value="F:FAD binding"/>
    <property type="evidence" value="ECO:0007669"/>
    <property type="project" value="InterPro"/>
</dbReference>
<dbReference type="CDD" id="cd02979">
    <property type="entry name" value="PHOX_C"/>
    <property type="match status" value="1"/>
</dbReference>
<dbReference type="SUPFAM" id="SSF51905">
    <property type="entry name" value="FAD/NAD(P)-binding domain"/>
    <property type="match status" value="1"/>
</dbReference>
<gene>
    <name evidence="7" type="ORF">BOTBODRAFT_170609</name>
</gene>
<dbReference type="HOGENOM" id="CLU_009665_9_2_1"/>
<keyword evidence="2" id="KW-0285">Flavoprotein</keyword>
<dbReference type="InterPro" id="IPR050641">
    <property type="entry name" value="RIFMO-like"/>
</dbReference>
<evidence type="ECO:0000256" key="2">
    <source>
        <dbReference type="ARBA" id="ARBA00022630"/>
    </source>
</evidence>
<dbReference type="SUPFAM" id="SSF52833">
    <property type="entry name" value="Thioredoxin-like"/>
    <property type="match status" value="1"/>
</dbReference>
<evidence type="ECO:0000259" key="5">
    <source>
        <dbReference type="Pfam" id="PF01494"/>
    </source>
</evidence>
<evidence type="ECO:0000259" key="6">
    <source>
        <dbReference type="Pfam" id="PF07976"/>
    </source>
</evidence>
<dbReference type="InParanoid" id="A0A067N5W3"/>
<sequence length="633" mass="69758">MSYTPESQVEVLVIGAGPAGLFLSSALVRAGIRVRVVDKKDTRVTTGHADGLHPRTIEILQSYGLADRFLSKAAQIHTMAYYNPGPDGGIERTEFGPFVRAPTARYPFAATLPQSDIEGLFRDEMAKYGAQVEQPVVPVALEISQDENELQSSTSYPVKVTLKRLNSNEGAELVAPRDNNTEIVRAKYVVGADGAHSWVRKTLEIDMIGESMNSIWGVVDFAPETDLPDIRIYCTIHSIHGSCAIIPREGDLIRLYVQLADVEADQNGRFDKSKLGPDDIIKASHSRAQKMLHPYKLSYTKPIDWWTVYIIGQRVASAFSAKNRVFIAGDACHTHSPKAGQGMNASMSDSHNLAWKLASVLRQWAPPSLLTTYDLERRQYAQELIDFDRILAKLFVTKPMTEGNEGVTHEEFAQMRTKFTGFMSGIGIEYQPSTITNVSGSSLATKLIIGQRILPGVILQAANARPYELHDLLPSDMRFKILILSADITNPRQKAKLDALATRLHQPAGLLRRFTPLGAPKDAIFDIITIARVDKELVKVSMYPSQLLSHWSKAYTDDRSICGRVGGSFYANYGVSDDGAIIVCRPDGYVGMVAALDDLAAVEGYFDKFLRPCSKVTPVSGLVASQEKILGRL</sequence>
<evidence type="ECO:0000313" key="7">
    <source>
        <dbReference type="EMBL" id="KDQ19527.1"/>
    </source>
</evidence>
<dbReference type="GO" id="GO:0016709">
    <property type="term" value="F:oxidoreductase activity, acting on paired donors, with incorporation or reduction of molecular oxygen, NAD(P)H as one donor, and incorporation of one atom of oxygen"/>
    <property type="evidence" value="ECO:0007669"/>
    <property type="project" value="UniProtKB-ARBA"/>
</dbReference>
<dbReference type="Gene3D" id="3.50.50.60">
    <property type="entry name" value="FAD/NAD(P)-binding domain"/>
    <property type="match status" value="1"/>
</dbReference>
<dbReference type="STRING" id="930990.A0A067N5W3"/>
<keyword evidence="3" id="KW-0274">FAD</keyword>
<dbReference type="Proteomes" id="UP000027195">
    <property type="component" value="Unassembled WGS sequence"/>
</dbReference>
<proteinExistence type="inferred from homology"/>
<dbReference type="PANTHER" id="PTHR43004:SF20">
    <property type="entry name" value="2-MONOOXYGENASE, PUTATIVE (AFU_ORTHOLOGUE AFUA_1G13660)-RELATED"/>
    <property type="match status" value="1"/>
</dbReference>
<reference evidence="8" key="1">
    <citation type="journal article" date="2014" name="Proc. Natl. Acad. Sci. U.S.A.">
        <title>Extensive sampling of basidiomycete genomes demonstrates inadequacy of the white-rot/brown-rot paradigm for wood decay fungi.</title>
        <authorList>
            <person name="Riley R."/>
            <person name="Salamov A.A."/>
            <person name="Brown D.W."/>
            <person name="Nagy L.G."/>
            <person name="Floudas D."/>
            <person name="Held B.W."/>
            <person name="Levasseur A."/>
            <person name="Lombard V."/>
            <person name="Morin E."/>
            <person name="Otillar R."/>
            <person name="Lindquist E.A."/>
            <person name="Sun H."/>
            <person name="LaButti K.M."/>
            <person name="Schmutz J."/>
            <person name="Jabbour D."/>
            <person name="Luo H."/>
            <person name="Baker S.E."/>
            <person name="Pisabarro A.G."/>
            <person name="Walton J.D."/>
            <person name="Blanchette R.A."/>
            <person name="Henrissat B."/>
            <person name="Martin F."/>
            <person name="Cullen D."/>
            <person name="Hibbett D.S."/>
            <person name="Grigoriev I.V."/>
        </authorList>
    </citation>
    <scope>NUCLEOTIDE SEQUENCE [LARGE SCALE GENOMIC DNA]</scope>
    <source>
        <strain evidence="8">FD-172 SS1</strain>
    </source>
</reference>